<accession>A0A0F7L7F5</accession>
<sequence length="165" mass="19048">MIKTHWKKLENPDYIGAYSIEENKDLTVTILEVKREIVIGQGGKKEECTIAYLKNQKPFILNRTNMKTIQKIHNTPYIEDWSGKMITLFVTKIKAFGEDNVECLRIRKTNPTPIKLPELLPTDETSWNNVVDGLVNGYSIEQVKTKWSISKESEEKLKASAHERI</sequence>
<dbReference type="EMBL" id="KR029595">
    <property type="protein sequence ID" value="AKH47488.1"/>
    <property type="molecule type" value="Genomic_DNA"/>
</dbReference>
<evidence type="ECO:0000313" key="1">
    <source>
        <dbReference type="EMBL" id="AKH47488.1"/>
    </source>
</evidence>
<reference evidence="1" key="2">
    <citation type="submission" date="2015-03" db="EMBL/GenBank/DDBJ databases">
        <authorList>
            <person name="Chow C.-E.T."/>
            <person name="Winget D.M."/>
            <person name="White R.A.III."/>
            <person name="Hallam S.J."/>
            <person name="Suttle C.A."/>
        </authorList>
    </citation>
    <scope>NUCLEOTIDE SEQUENCE</scope>
    <source>
        <strain evidence="1">H4084948</strain>
    </source>
</reference>
<name>A0A0F7L7F5_9VIRU</name>
<protein>
    <submittedName>
        <fullName evidence="1">Uncharacterized protein</fullName>
    </submittedName>
</protein>
<reference evidence="1" key="1">
    <citation type="journal article" date="2015" name="Front. Microbiol.">
        <title>Combining genomic sequencing methods to explore viral diversity and reveal potential virus-host interactions.</title>
        <authorList>
            <person name="Chow C.E."/>
            <person name="Winget D.M."/>
            <person name="White R.A.III."/>
            <person name="Hallam S.J."/>
            <person name="Suttle C.A."/>
        </authorList>
    </citation>
    <scope>NUCLEOTIDE SEQUENCE</scope>
    <source>
        <strain evidence="1">H4084948</strain>
    </source>
</reference>
<proteinExistence type="predicted"/>
<organism evidence="1">
    <name type="scientific">uncultured marine virus</name>
    <dbReference type="NCBI Taxonomy" id="186617"/>
    <lineage>
        <taxon>Viruses</taxon>
        <taxon>environmental samples</taxon>
    </lineage>
</organism>